<dbReference type="EC" id="1.1.1.25" evidence="2 8"/>
<evidence type="ECO:0000256" key="8">
    <source>
        <dbReference type="HAMAP-Rule" id="MF_00222"/>
    </source>
</evidence>
<dbReference type="SUPFAM" id="SSF53223">
    <property type="entry name" value="Aminoacid dehydrogenase-like, N-terminal domain"/>
    <property type="match status" value="1"/>
</dbReference>
<reference evidence="12 13" key="1">
    <citation type="submission" date="2022-10" db="EMBL/GenBank/DDBJ databases">
        <title>Alteromonas sp. chi3 Genome sequencing.</title>
        <authorList>
            <person name="Park S."/>
        </authorList>
    </citation>
    <scope>NUCLEOTIDE SEQUENCE [LARGE SCALE GENOMIC DNA]</scope>
    <source>
        <strain evidence="13">chi3</strain>
    </source>
</reference>
<dbReference type="InterPro" id="IPR006151">
    <property type="entry name" value="Shikm_DH/Glu-tRNA_Rdtase"/>
</dbReference>
<dbReference type="InterPro" id="IPR022893">
    <property type="entry name" value="Shikimate_DH_fam"/>
</dbReference>
<dbReference type="PANTHER" id="PTHR21089">
    <property type="entry name" value="SHIKIMATE DEHYDROGENASE"/>
    <property type="match status" value="1"/>
</dbReference>
<feature type="binding site" evidence="8">
    <location>
        <begin position="127"/>
        <end position="131"/>
    </location>
    <ligand>
        <name>NADP(+)</name>
        <dbReference type="ChEBI" id="CHEBI:58349"/>
    </ligand>
</feature>
<comment type="similarity">
    <text evidence="8">Belongs to the shikimate dehydrogenase family.</text>
</comment>
<feature type="domain" description="SDH C-terminal" evidence="11">
    <location>
        <begin position="239"/>
        <end position="264"/>
    </location>
</feature>
<dbReference type="Pfam" id="PF18317">
    <property type="entry name" value="SDH_C"/>
    <property type="match status" value="1"/>
</dbReference>
<dbReference type="NCBIfam" id="TIGR00507">
    <property type="entry name" value="aroE"/>
    <property type="match status" value="1"/>
</dbReference>
<name>A0ABT5KWK5_9ALTE</name>
<evidence type="ECO:0000259" key="10">
    <source>
        <dbReference type="Pfam" id="PF08501"/>
    </source>
</evidence>
<feature type="domain" description="Shikimate dehydrogenase substrate binding N-terminal" evidence="10">
    <location>
        <begin position="6"/>
        <end position="89"/>
    </location>
</feature>
<dbReference type="InterPro" id="IPR013708">
    <property type="entry name" value="Shikimate_DH-bd_N"/>
</dbReference>
<organism evidence="12 13">
    <name type="scientific">Alteromonas gilva</name>
    <dbReference type="NCBI Taxonomy" id="2987522"/>
    <lineage>
        <taxon>Bacteria</taxon>
        <taxon>Pseudomonadati</taxon>
        <taxon>Pseudomonadota</taxon>
        <taxon>Gammaproteobacteria</taxon>
        <taxon>Alteromonadales</taxon>
        <taxon>Alteromonadaceae</taxon>
        <taxon>Alteromonas/Salinimonas group</taxon>
        <taxon>Alteromonas</taxon>
    </lineage>
</organism>
<protein>
    <recommendedName>
        <fullName evidence="2 8">Shikimate dehydrogenase (NADP(+))</fullName>
        <shortName evidence="8">SDH</shortName>
        <ecNumber evidence="2 8">1.1.1.25</ecNumber>
    </recommendedName>
</protein>
<feature type="binding site" evidence="8">
    <location>
        <position position="215"/>
    </location>
    <ligand>
        <name>shikimate</name>
        <dbReference type="ChEBI" id="CHEBI:36208"/>
    </ligand>
</feature>
<dbReference type="InterPro" id="IPR036291">
    <property type="entry name" value="NAD(P)-bd_dom_sf"/>
</dbReference>
<comment type="function">
    <text evidence="8">Involved in the biosynthesis of the chorismate, which leads to the biosynthesis of aromatic amino acids. Catalyzes the reversible NADPH linked reduction of 3-dehydroshikimate (DHSA) to yield shikimate (SA).</text>
</comment>
<comment type="catalytic activity">
    <reaction evidence="7 8">
        <text>shikimate + NADP(+) = 3-dehydroshikimate + NADPH + H(+)</text>
        <dbReference type="Rhea" id="RHEA:17737"/>
        <dbReference type="ChEBI" id="CHEBI:15378"/>
        <dbReference type="ChEBI" id="CHEBI:16630"/>
        <dbReference type="ChEBI" id="CHEBI:36208"/>
        <dbReference type="ChEBI" id="CHEBI:57783"/>
        <dbReference type="ChEBI" id="CHEBI:58349"/>
        <dbReference type="EC" id="1.1.1.25"/>
    </reaction>
</comment>
<evidence type="ECO:0000256" key="4">
    <source>
        <dbReference type="ARBA" id="ARBA00022857"/>
    </source>
</evidence>
<keyword evidence="6 8" id="KW-0057">Aromatic amino acid biosynthesis</keyword>
<comment type="caution">
    <text evidence="8">Lacks conserved residue(s) required for the propagation of feature annotation.</text>
</comment>
<dbReference type="Pfam" id="PF08501">
    <property type="entry name" value="Shikimate_dh_N"/>
    <property type="match status" value="1"/>
</dbReference>
<keyword evidence="5 8" id="KW-0560">Oxidoreductase</keyword>
<dbReference type="CDD" id="cd01065">
    <property type="entry name" value="NAD_bind_Shikimate_DH"/>
    <property type="match status" value="1"/>
</dbReference>
<feature type="binding site" evidence="8">
    <location>
        <position position="246"/>
    </location>
    <ligand>
        <name>shikimate</name>
        <dbReference type="ChEBI" id="CHEBI:36208"/>
    </ligand>
</feature>
<evidence type="ECO:0000256" key="2">
    <source>
        <dbReference type="ARBA" id="ARBA00012962"/>
    </source>
</evidence>
<feature type="binding site" evidence="8">
    <location>
        <position position="62"/>
    </location>
    <ligand>
        <name>shikimate</name>
        <dbReference type="ChEBI" id="CHEBI:36208"/>
    </ligand>
</feature>
<dbReference type="NCBIfam" id="NF001310">
    <property type="entry name" value="PRK00258.1-2"/>
    <property type="match status" value="1"/>
</dbReference>
<dbReference type="InterPro" id="IPR041121">
    <property type="entry name" value="SDH_C"/>
</dbReference>
<dbReference type="Pfam" id="PF01488">
    <property type="entry name" value="Shikimate_DH"/>
    <property type="match status" value="1"/>
</dbReference>
<proteinExistence type="inferred from homology"/>
<feature type="binding site" evidence="8">
    <location>
        <position position="103"/>
    </location>
    <ligand>
        <name>shikimate</name>
        <dbReference type="ChEBI" id="CHEBI:36208"/>
    </ligand>
</feature>
<feature type="binding site" evidence="8">
    <location>
        <begin position="151"/>
        <end position="156"/>
    </location>
    <ligand>
        <name>NADP(+)</name>
        <dbReference type="ChEBI" id="CHEBI:58349"/>
    </ligand>
</feature>
<keyword evidence="13" id="KW-1185">Reference proteome</keyword>
<dbReference type="Gene3D" id="3.40.50.10860">
    <property type="entry name" value="Leucine Dehydrogenase, chain A, domain 1"/>
    <property type="match status" value="1"/>
</dbReference>
<feature type="binding site" evidence="8">
    <location>
        <begin position="14"/>
        <end position="16"/>
    </location>
    <ligand>
        <name>shikimate</name>
        <dbReference type="ChEBI" id="CHEBI:36208"/>
    </ligand>
</feature>
<dbReference type="HAMAP" id="MF_00222">
    <property type="entry name" value="Shikimate_DH_AroE"/>
    <property type="match status" value="1"/>
</dbReference>
<sequence>MKKFAVFGNPIAQSLSPTIHQMFANSSQEQISYQKREAPVNGFAEAVAAFFADPQAVGCNVTVPFKEQAYAMAVHRNPAATMAGAANTLMYNDDGELCAFNTDGIGLVADLHAAGINLAGAKVLILGAGGAARGVVHPLLDAGVGQLDILNRTVSKAAAIANKADNDKVRAVDTPQLLNHYDVVINSTSASLSGEVPPVPDRLLAGCELAYDMVYSKDGGATVFMQHAATLGATQQRDGLGMLVEQAAAAFAIWTGKQPDTEGVIDFLRGS</sequence>
<accession>A0ABT5KWK5</accession>
<dbReference type="Gene3D" id="3.40.50.720">
    <property type="entry name" value="NAD(P)-binding Rossmann-like Domain"/>
    <property type="match status" value="1"/>
</dbReference>
<dbReference type="GO" id="GO:0004764">
    <property type="term" value="F:shikimate 3-dehydrogenase (NADP+) activity"/>
    <property type="evidence" value="ECO:0007669"/>
    <property type="project" value="UniProtKB-EC"/>
</dbReference>
<evidence type="ECO:0000256" key="3">
    <source>
        <dbReference type="ARBA" id="ARBA00022605"/>
    </source>
</evidence>
<keyword evidence="4 8" id="KW-0521">NADP</keyword>
<evidence type="ECO:0000259" key="9">
    <source>
        <dbReference type="Pfam" id="PF01488"/>
    </source>
</evidence>
<evidence type="ECO:0000313" key="13">
    <source>
        <dbReference type="Proteomes" id="UP001218788"/>
    </source>
</evidence>
<dbReference type="PANTHER" id="PTHR21089:SF1">
    <property type="entry name" value="BIFUNCTIONAL 3-DEHYDROQUINATE DEHYDRATASE_SHIKIMATE DEHYDROGENASE, CHLOROPLASTIC"/>
    <property type="match status" value="1"/>
</dbReference>
<gene>
    <name evidence="8 12" type="primary">aroE</name>
    <name evidence="12" type="ORF">OIK42_00015</name>
</gene>
<comment type="pathway">
    <text evidence="1 8">Metabolic intermediate biosynthesis; chorismate biosynthesis; chorismate from D-erythrose 4-phosphate and phosphoenolpyruvate: step 4/7.</text>
</comment>
<evidence type="ECO:0000256" key="6">
    <source>
        <dbReference type="ARBA" id="ARBA00023141"/>
    </source>
</evidence>
<feature type="binding site" evidence="8">
    <location>
        <position position="239"/>
    </location>
    <ligand>
        <name>NADP(+)</name>
        <dbReference type="ChEBI" id="CHEBI:58349"/>
    </ligand>
</feature>
<evidence type="ECO:0000256" key="7">
    <source>
        <dbReference type="ARBA" id="ARBA00049442"/>
    </source>
</evidence>
<comment type="subunit">
    <text evidence="8">Homodimer.</text>
</comment>
<dbReference type="EMBL" id="JAQQXP010000001">
    <property type="protein sequence ID" value="MDC8829130.1"/>
    <property type="molecule type" value="Genomic_DNA"/>
</dbReference>
<dbReference type="SUPFAM" id="SSF51735">
    <property type="entry name" value="NAD(P)-binding Rossmann-fold domains"/>
    <property type="match status" value="1"/>
</dbReference>
<dbReference type="Proteomes" id="UP001218788">
    <property type="component" value="Unassembled WGS sequence"/>
</dbReference>
<dbReference type="InterPro" id="IPR046346">
    <property type="entry name" value="Aminoacid_DH-like_N_sf"/>
</dbReference>
<dbReference type="RefSeq" id="WP_273637503.1">
    <property type="nucleotide sequence ID" value="NZ_JAQQXP010000001.1"/>
</dbReference>
<evidence type="ECO:0000313" key="12">
    <source>
        <dbReference type="EMBL" id="MDC8829130.1"/>
    </source>
</evidence>
<keyword evidence="3 8" id="KW-0028">Amino-acid biosynthesis</keyword>
<evidence type="ECO:0000259" key="11">
    <source>
        <dbReference type="Pfam" id="PF18317"/>
    </source>
</evidence>
<feature type="binding site" evidence="8">
    <location>
        <position position="87"/>
    </location>
    <ligand>
        <name>shikimate</name>
        <dbReference type="ChEBI" id="CHEBI:36208"/>
    </ligand>
</feature>
<evidence type="ECO:0000256" key="1">
    <source>
        <dbReference type="ARBA" id="ARBA00004871"/>
    </source>
</evidence>
<feature type="binding site" evidence="8">
    <location>
        <position position="213"/>
    </location>
    <ligand>
        <name>NADP(+)</name>
        <dbReference type="ChEBI" id="CHEBI:58349"/>
    </ligand>
</feature>
<feature type="domain" description="Quinate/shikimate 5-dehydrogenase/glutamyl-tRNA reductase" evidence="9">
    <location>
        <begin position="117"/>
        <end position="191"/>
    </location>
</feature>
<feature type="active site" description="Proton acceptor" evidence="8">
    <location>
        <position position="66"/>
    </location>
</feature>
<comment type="caution">
    <text evidence="12">The sequence shown here is derived from an EMBL/GenBank/DDBJ whole genome shotgun (WGS) entry which is preliminary data.</text>
</comment>
<dbReference type="InterPro" id="IPR011342">
    <property type="entry name" value="Shikimate_DH"/>
</dbReference>
<evidence type="ECO:0000256" key="5">
    <source>
        <dbReference type="ARBA" id="ARBA00023002"/>
    </source>
</evidence>